<name>A0A1V0UP79_9BACL</name>
<sequence>MENKIDCFIEMAYSSLNNVFLFAKFVSDSEFFAVQNPQIFKNLSLVDEYTTLWGELEIVNALALCQWEEDGRAKEWGKHWTENYKEQATEAVHELINFMKKIC</sequence>
<dbReference type="EMBL" id="CP020557">
    <property type="protein sequence ID" value="ARF66937.1"/>
    <property type="molecule type" value="Genomic_DNA"/>
</dbReference>
<dbReference type="AlphaFoldDB" id="A0A1V0UP79"/>
<dbReference type="Proteomes" id="UP000192727">
    <property type="component" value="Chromosome"/>
</dbReference>
<evidence type="ECO:0000313" key="2">
    <source>
        <dbReference type="Proteomes" id="UP000192727"/>
    </source>
</evidence>
<accession>A0A1V0UP79</accession>
<protein>
    <submittedName>
        <fullName evidence="1">Uncharacterized protein</fullName>
    </submittedName>
</protein>
<reference evidence="1 2" key="1">
    <citation type="submission" date="2017-03" db="EMBL/GenBank/DDBJ databases">
        <title>Paenibacillus larvae genome sequencing.</title>
        <authorList>
            <person name="Dingman D.W."/>
        </authorList>
    </citation>
    <scope>NUCLEOTIDE SEQUENCE [LARGE SCALE GENOMIC DNA]</scope>
    <source>
        <strain evidence="1 2">SAG 10367</strain>
    </source>
</reference>
<organism evidence="1 2">
    <name type="scientific">Paenibacillus larvae subsp. pulvifaciens</name>
    <dbReference type="NCBI Taxonomy" id="1477"/>
    <lineage>
        <taxon>Bacteria</taxon>
        <taxon>Bacillati</taxon>
        <taxon>Bacillota</taxon>
        <taxon>Bacilli</taxon>
        <taxon>Bacillales</taxon>
        <taxon>Paenibacillaceae</taxon>
        <taxon>Paenibacillus</taxon>
    </lineage>
</organism>
<dbReference type="RefSeq" id="WP_083038534.1">
    <property type="nucleotide sequence ID" value="NZ_CP020557.1"/>
</dbReference>
<evidence type="ECO:0000313" key="1">
    <source>
        <dbReference type="EMBL" id="ARF66937.1"/>
    </source>
</evidence>
<proteinExistence type="predicted"/>
<gene>
    <name evidence="1" type="ORF">B7C51_02635</name>
</gene>